<protein>
    <submittedName>
        <fullName evidence="3">Uncharacterized protein</fullName>
    </submittedName>
</protein>
<keyword evidence="2" id="KW-1133">Transmembrane helix</keyword>
<evidence type="ECO:0000313" key="3">
    <source>
        <dbReference type="EMBL" id="TKA81331.1"/>
    </source>
</evidence>
<feature type="compositionally biased region" description="Basic and acidic residues" evidence="1">
    <location>
        <begin position="555"/>
        <end position="566"/>
    </location>
</feature>
<feature type="transmembrane region" description="Helical" evidence="2">
    <location>
        <begin position="1147"/>
        <end position="1168"/>
    </location>
</feature>
<dbReference type="InterPro" id="IPR009571">
    <property type="entry name" value="SUR7/Rim9-like_fungi"/>
</dbReference>
<dbReference type="Pfam" id="PF06687">
    <property type="entry name" value="SUR7"/>
    <property type="match status" value="1"/>
</dbReference>
<dbReference type="PANTHER" id="PTHR28019:SF7">
    <property type="entry name" value="SUR7 PROTEIN"/>
    <property type="match status" value="1"/>
</dbReference>
<evidence type="ECO:0000256" key="1">
    <source>
        <dbReference type="SAM" id="MobiDB-lite"/>
    </source>
</evidence>
<feature type="region of interest" description="Disordered" evidence="1">
    <location>
        <begin position="27"/>
        <end position="46"/>
    </location>
</feature>
<feature type="compositionally biased region" description="Basic and acidic residues" evidence="1">
    <location>
        <begin position="650"/>
        <end position="665"/>
    </location>
</feature>
<comment type="caution">
    <text evidence="3">The sequence shown here is derived from an EMBL/GenBank/DDBJ whole genome shotgun (WGS) entry which is preliminary data.</text>
</comment>
<feature type="compositionally biased region" description="Basic and acidic residues" evidence="1">
    <location>
        <begin position="466"/>
        <end position="485"/>
    </location>
</feature>
<dbReference type="GO" id="GO:0051285">
    <property type="term" value="C:cell cortex of cell tip"/>
    <property type="evidence" value="ECO:0007669"/>
    <property type="project" value="TreeGrafter"/>
</dbReference>
<feature type="region of interest" description="Disordered" evidence="1">
    <location>
        <begin position="1013"/>
        <end position="1074"/>
    </location>
</feature>
<name>A0A4U0XXD9_9PEZI</name>
<feature type="transmembrane region" description="Helical" evidence="2">
    <location>
        <begin position="1400"/>
        <end position="1418"/>
    </location>
</feature>
<feature type="compositionally biased region" description="Polar residues" evidence="1">
    <location>
        <begin position="67"/>
        <end position="78"/>
    </location>
</feature>
<feature type="region of interest" description="Disordered" evidence="1">
    <location>
        <begin position="218"/>
        <end position="239"/>
    </location>
</feature>
<feature type="compositionally biased region" description="Basic and acidic residues" evidence="1">
    <location>
        <begin position="1013"/>
        <end position="1025"/>
    </location>
</feature>
<feature type="compositionally biased region" description="Low complexity" evidence="1">
    <location>
        <begin position="308"/>
        <end position="321"/>
    </location>
</feature>
<dbReference type="InterPro" id="IPR052413">
    <property type="entry name" value="SUR7_domain"/>
</dbReference>
<feature type="compositionally biased region" description="Basic and acidic residues" evidence="1">
    <location>
        <begin position="575"/>
        <end position="601"/>
    </location>
</feature>
<organism evidence="3 4">
    <name type="scientific">Friedmanniomyces simplex</name>
    <dbReference type="NCBI Taxonomy" id="329884"/>
    <lineage>
        <taxon>Eukaryota</taxon>
        <taxon>Fungi</taxon>
        <taxon>Dikarya</taxon>
        <taxon>Ascomycota</taxon>
        <taxon>Pezizomycotina</taxon>
        <taxon>Dothideomycetes</taxon>
        <taxon>Dothideomycetidae</taxon>
        <taxon>Mycosphaerellales</taxon>
        <taxon>Teratosphaeriaceae</taxon>
        <taxon>Friedmanniomyces</taxon>
    </lineage>
</organism>
<sequence>MAIVAPPKAKATYYNIPRPPLPEFCLPKAISKGNNDGSSTSSASVDNAQALAQTKIKVRRGSKQKITETYLQEPTTPDTDAALAKLPPDPGDGTDERMRVRYTVERTTSRPIVTFAPPPPPLDTNDVPPLAIYHICRICLRPRSTRYHCEHPIPINGVPPPPSICRRCRVSTVTEVAKVATVVQESESNKMKLGIAAFIPEEDYVSNKQMKERRARKLLRSVERQRPRESSASESTGQEREIVFRHVRVLLRAPVGPSSEKTFSVSARPSKGRANDSGFQEVGEGLISTAPPRDIDKTKQKTKVTAYAASSTAHAPSTPVAHASVSIAQPARPERSESEIRRIAREEIVRYRQAERKMEAHSDPYAHGRMVPVERRIEKQADVVEPMPWAQQSEAVEEVVLTRRQKNAKETPTPPAKSSKEDRAKEVAQPRPERVAPRRDEVSKKAPTEAKSSEPVHPKQGSAPMEPDRYVEREYVIERVSKADSKISASGCMSGSGWASEKKDEPGRQSQPSKITTAEPRSERSERRKWDVMTETATQQEPSSQTPRSAQDGSRSARSERRKWDLMTESGKTTAEPRSDRVPDVKQHEGPSWEDERGGYIRREIWLPPTGDYEVIEVIEETKKPREMRSAGNSNSGFRRRSPIPDEDAMPDRILEIRSEAESNRSRPSRPPQQEIWSRPVSEKRSNRDDESNEGAATARPSKYDVVGEIRYRKDEARSQPVRGPPSMSERNARTAQTGRASDRRAVEEAPAKPSEGKTEAAETKHPDTRRAAPEEEEKPSETARPRAYDLRWAAVTAAAAAAAGEGAGSQRRQRKEPGNADEADHAESDEGSDKTRWPEQPASKPDSRARRSDAGTERTTKASEAPVSERISCLARSPEREYIFTERVVEPAGRQWERDRSRDVPGRRYVETRELFSTSKGSRAGSDFVAIIQPSRNYRAIYHEVKTGNDSEHSSGRVRFASKVDVSPTPPDSEASSTQFRMIGARPGSRRKVVAEVGGGERGEDLIAEYEERRGRSRARDRARSGGVGEGQEQEYFYERKGVEGSRSRFDGAEDLSERTGGGLPEEREPKPLARAFSESPFRELHSEASACAKEDGCGPYRPEMPRPTTGDEVHATLIREDTILYTGLPTPFASSRPAAIMRISALAPVLLCAAALVLSFLCLFAGSKKGFMDDYPILTLNTSRIGASVLNASHSSSNPVISFIDNVTNSVENDINQDLSSLARALGLHDFYNVHLLDFCEGYYTPSPVPNTTLPRRKIHENVTSCSHRTAMYSFNPRNTLQQELNASGHGDIDLTSNLDWPADVDKGLHALVIAQKATFVLYCVAIALIGVATLLALLGMFSEGRLGAFVNVLVDWLAFLAIGLASAIATAVAVKAVHVVNKYGDHIGARASTGGKFLVLTWVATAVMLVASMVWCFECIVGRKEKRTGSRKGYVDEPRY</sequence>
<dbReference type="GO" id="GO:0031505">
    <property type="term" value="P:fungal-type cell wall organization"/>
    <property type="evidence" value="ECO:0007669"/>
    <property type="project" value="TreeGrafter"/>
</dbReference>
<feature type="region of interest" description="Disordered" evidence="1">
    <location>
        <begin position="308"/>
        <end position="338"/>
    </location>
</feature>
<gene>
    <name evidence="3" type="ORF">B0A55_02758</name>
</gene>
<feature type="region of interest" description="Disordered" evidence="1">
    <location>
        <begin position="620"/>
        <end position="873"/>
    </location>
</feature>
<accession>A0A4U0XXD9</accession>
<evidence type="ECO:0000313" key="4">
    <source>
        <dbReference type="Proteomes" id="UP000309340"/>
    </source>
</evidence>
<keyword evidence="2" id="KW-0812">Transmembrane</keyword>
<dbReference type="OrthoDB" id="3642901at2759"/>
<feature type="compositionally biased region" description="Polar residues" evidence="1">
    <location>
        <begin position="32"/>
        <end position="46"/>
    </location>
</feature>
<dbReference type="EMBL" id="NAJQ01000053">
    <property type="protein sequence ID" value="TKA81331.1"/>
    <property type="molecule type" value="Genomic_DNA"/>
</dbReference>
<feature type="compositionally biased region" description="Basic and acidic residues" evidence="1">
    <location>
        <begin position="220"/>
        <end position="239"/>
    </location>
</feature>
<feature type="compositionally biased region" description="Basic and acidic residues" evidence="1">
    <location>
        <begin position="741"/>
        <end position="790"/>
    </location>
</feature>
<feature type="compositionally biased region" description="Basic and acidic residues" evidence="1">
    <location>
        <begin position="620"/>
        <end position="629"/>
    </location>
</feature>
<dbReference type="Proteomes" id="UP000309340">
    <property type="component" value="Unassembled WGS sequence"/>
</dbReference>
<reference evidence="3 4" key="1">
    <citation type="submission" date="2017-03" db="EMBL/GenBank/DDBJ databases">
        <title>Genomes of endolithic fungi from Antarctica.</title>
        <authorList>
            <person name="Coleine C."/>
            <person name="Masonjones S."/>
            <person name="Stajich J.E."/>
        </authorList>
    </citation>
    <scope>NUCLEOTIDE SEQUENCE [LARGE SCALE GENOMIC DNA]</scope>
    <source>
        <strain evidence="3 4">CCFEE 5184</strain>
    </source>
</reference>
<feature type="compositionally biased region" description="Basic and acidic residues" evidence="1">
    <location>
        <begin position="816"/>
        <end position="838"/>
    </location>
</feature>
<feature type="compositionally biased region" description="Basic and acidic residues" evidence="1">
    <location>
        <begin position="702"/>
        <end position="718"/>
    </location>
</feature>
<feature type="compositionally biased region" description="Polar residues" evidence="1">
    <location>
        <begin position="535"/>
        <end position="554"/>
    </location>
</feature>
<feature type="compositionally biased region" description="Basic and acidic residues" evidence="1">
    <location>
        <begin position="520"/>
        <end position="532"/>
    </location>
</feature>
<keyword evidence="4" id="KW-1185">Reference proteome</keyword>
<feature type="compositionally biased region" description="Basic and acidic residues" evidence="1">
    <location>
        <begin position="846"/>
        <end position="862"/>
    </location>
</feature>
<dbReference type="GO" id="GO:0005886">
    <property type="term" value="C:plasma membrane"/>
    <property type="evidence" value="ECO:0007669"/>
    <property type="project" value="InterPro"/>
</dbReference>
<keyword evidence="2" id="KW-0472">Membrane</keyword>
<dbReference type="PANTHER" id="PTHR28019">
    <property type="entry name" value="CELL MEMBRANE PROTEIN YLR413W-RELATED"/>
    <property type="match status" value="1"/>
</dbReference>
<feature type="transmembrane region" description="Helical" evidence="2">
    <location>
        <begin position="1356"/>
        <end position="1380"/>
    </location>
</feature>
<feature type="region of interest" description="Disordered" evidence="1">
    <location>
        <begin position="56"/>
        <end position="96"/>
    </location>
</feature>
<feature type="compositionally biased region" description="Basic and acidic residues" evidence="1">
    <location>
        <begin position="1038"/>
        <end position="1059"/>
    </location>
</feature>
<feature type="compositionally biased region" description="Basic and acidic residues" evidence="1">
    <location>
        <begin position="681"/>
        <end position="690"/>
    </location>
</feature>
<feature type="compositionally biased region" description="Basic and acidic residues" evidence="1">
    <location>
        <begin position="418"/>
        <end position="457"/>
    </location>
</feature>
<proteinExistence type="predicted"/>
<feature type="compositionally biased region" description="Low complexity" evidence="1">
    <location>
        <begin position="794"/>
        <end position="805"/>
    </location>
</feature>
<feature type="region of interest" description="Disordered" evidence="1">
    <location>
        <begin position="403"/>
        <end position="601"/>
    </location>
</feature>
<dbReference type="STRING" id="329884.A0A4U0XXD9"/>
<feature type="transmembrane region" description="Helical" evidence="2">
    <location>
        <begin position="1322"/>
        <end position="1344"/>
    </location>
</feature>
<evidence type="ECO:0000256" key="2">
    <source>
        <dbReference type="SAM" id="Phobius"/>
    </source>
</evidence>
<feature type="region of interest" description="Disordered" evidence="1">
    <location>
        <begin position="258"/>
        <end position="279"/>
    </location>
</feature>